<dbReference type="InterPro" id="IPR036249">
    <property type="entry name" value="Thioredoxin-like_sf"/>
</dbReference>
<evidence type="ECO:0000313" key="2">
    <source>
        <dbReference type="Proteomes" id="UP000078070"/>
    </source>
</evidence>
<dbReference type="KEGG" id="mars:A8C75_00280"/>
<dbReference type="Pfam" id="PF04214">
    <property type="entry name" value="DUF411"/>
    <property type="match status" value="1"/>
</dbReference>
<name>A0A1A9ETS0_9GAMM</name>
<evidence type="ECO:0000313" key="1">
    <source>
        <dbReference type="EMBL" id="ANG61041.1"/>
    </source>
</evidence>
<dbReference type="SUPFAM" id="SSF52833">
    <property type="entry name" value="Thioredoxin-like"/>
    <property type="match status" value="1"/>
</dbReference>
<accession>A0A1A9ETS0</accession>
<organism evidence="1 2">
    <name type="scientific">Marinobacterium aestuarii</name>
    <dbReference type="NCBI Taxonomy" id="1821621"/>
    <lineage>
        <taxon>Bacteria</taxon>
        <taxon>Pseudomonadati</taxon>
        <taxon>Pseudomonadota</taxon>
        <taxon>Gammaproteobacteria</taxon>
        <taxon>Oceanospirillales</taxon>
        <taxon>Oceanospirillaceae</taxon>
        <taxon>Marinobacterium</taxon>
    </lineage>
</organism>
<keyword evidence="2" id="KW-1185">Reference proteome</keyword>
<dbReference type="AlphaFoldDB" id="A0A1A9ETS0"/>
<reference evidence="1 2" key="2">
    <citation type="journal article" date="2018" name="Int. J. Syst. Evol. Microbiol.">
        <title>Marinobacterium aestuarii sp. nov., a benzene-degrading marine bacterium isolated from estuary sediment.</title>
        <authorList>
            <person name="Bae S.S."/>
            <person name="Jung J."/>
            <person name="Chung D."/>
            <person name="Baek K."/>
        </authorList>
    </citation>
    <scope>NUCLEOTIDE SEQUENCE [LARGE SCALE GENOMIC DNA]</scope>
    <source>
        <strain evidence="1 2">ST58-10</strain>
    </source>
</reference>
<dbReference type="STRING" id="1821621.A8C75_00280"/>
<sequence>MTMKLLHTLTLVIGLTLSGLIWAAEPIKGTLYKNPQCGCCQGHADYLEEQGFEIEVVATDTLAAFKQQNGVPEKLEGCHTLLIDGYVVEGHVPAASIRRLLAERPQIRGISVPGMPAGSPGMGGQKTEPLKIYELAEGMPKVFAIE</sequence>
<gene>
    <name evidence="1" type="ORF">A8C75_00280</name>
</gene>
<protein>
    <submittedName>
        <fullName evidence="1">Metal-binding protein</fullName>
    </submittedName>
</protein>
<reference evidence="2" key="1">
    <citation type="submission" date="2016-05" db="EMBL/GenBank/DDBJ databases">
        <authorList>
            <person name="Baek K."/>
            <person name="Yang S.-J."/>
        </authorList>
    </citation>
    <scope>NUCLEOTIDE SEQUENCE [LARGE SCALE GENOMIC DNA]</scope>
    <source>
        <strain evidence="2">ST58-10</strain>
    </source>
</reference>
<dbReference type="EMBL" id="CP015839">
    <property type="protein sequence ID" value="ANG61041.1"/>
    <property type="molecule type" value="Genomic_DNA"/>
</dbReference>
<dbReference type="InterPro" id="IPR007332">
    <property type="entry name" value="DUF411"/>
</dbReference>
<dbReference type="Proteomes" id="UP000078070">
    <property type="component" value="Chromosome"/>
</dbReference>
<proteinExistence type="predicted"/>